<dbReference type="PANTHER" id="PTHR13471:SF0">
    <property type="entry name" value="NUCLEAR EXOSOME REGULATOR NRDE2"/>
    <property type="match status" value="1"/>
</dbReference>
<name>A0A7M5X176_9CNID</name>
<evidence type="ECO:0000313" key="6">
    <source>
        <dbReference type="Proteomes" id="UP000594262"/>
    </source>
</evidence>
<evidence type="ECO:0000256" key="3">
    <source>
        <dbReference type="ARBA" id="ARBA00023242"/>
    </source>
</evidence>
<feature type="compositionally biased region" description="Low complexity" evidence="4">
    <location>
        <begin position="122"/>
        <end position="133"/>
    </location>
</feature>
<dbReference type="GeneID" id="136806330"/>
<dbReference type="RefSeq" id="XP_066918986.1">
    <property type="nucleotide sequence ID" value="XM_067062885.1"/>
</dbReference>
<dbReference type="GO" id="GO:1902369">
    <property type="term" value="P:negative regulation of RNA catabolic process"/>
    <property type="evidence" value="ECO:0007669"/>
    <property type="project" value="TreeGrafter"/>
</dbReference>
<dbReference type="AlphaFoldDB" id="A0A7M5X176"/>
<feature type="region of interest" description="Disordered" evidence="4">
    <location>
        <begin position="268"/>
        <end position="291"/>
    </location>
</feature>
<feature type="compositionally biased region" description="Polar residues" evidence="4">
    <location>
        <begin position="18"/>
        <end position="34"/>
    </location>
</feature>
<sequence>MERKMLFPSAAAMLDDYSSGTIPSKTGQQSSSILFPSAVSMMGEGSDRTTPGLVKQQTTSMLSSSDCSKMENECRENSRINSVERSINQGLITKQRNVFGSERFSSFPVQKFHQQQDKSPESSHSNLSSSESDGSYEEVIIDTKEQKKKKKKKSNKKRKKKRKRKYDSEHSSENSDSETDSDDRDYWEKKKRKSSKKKRKKKTKKTETKPAEAKIPKPNTIWLEDTKLNIEDAYRKDRRPDKENLEYGSLYKKDIAWFYPSKSQCLGIATDSNSSRRKKKTKKDKNTSLNSKGRYFSKLKGGVMDKKEDVELNEKVSEDTEFINEVESSVFIPIRGKLDPDYASRSSKNETLERQKEFSQQLLEDPSCVKTWIEFIDAQDELSPWLHDLKDQETWLSSRSLIDKKISITEKALLKNPASTELILKYMHLVKQVWTHEQMKERWKKFVFQFPNRSILWMEYLQHLQTELVRMTVSQVIDVYRKAFRMLLGIHNGDIKSHKREKNSIDGITMLLNQMIIFIWQAGWSEKATSTVHSFIEYNLTKPSAALINDNKKRDEFQRYFDDTGVRLGEEGYVSWENYMKQQGVHFPDKDVEITISGIGHQPKTKNVSFKEILKQVKQGLSNEGEDNKPQKNEYWTRLELTRMREECFSYHGDIEECEDTERVVLFDDLSLVCFSLESEAVVFQIVLTYLLLFGVSIPKSRYHKNLFKHSCKFLKIIESGSKCFCHSSDFCDFVNIEGTDFKDHLYFLRTFITHLLKLFKDLTILQTLSTVWFHMESILFRESFEDVSTELDKRYWKEMRKFLKSLLKLPFNRSFVPIWTMYAMYEWQIGNSEDAEKIYTTAIQLSRLNDSEADTSNALILRSLINLFISSHHKNVSTERSRILNLFCLFYGPTLKEQLHLNEQSPTINSLTMFKISRHLSEHFENLLATDFTVWKAFENDFLSIYVTFVYFYADFGVFTDTLDQILNKYEKSNSGFDYPDPLVYGMLLMREYNELNVGQFRTYSTYLERCFKMFPGNGVIFKFFMDANKVGVNTLNVRKMFDQCTKDRQDITPWLNYIGYEQQRLLITSTVGADHQVNFEILESRTSSHHRICSIYQRLLKTNNFSSCSQLWQDYMSFYLMNKNLKKAKDVMYTSLRNCPASKDLYLFGMKELKNFQELYDLMMEKELRVKVITEELEVLLEE</sequence>
<dbReference type="GO" id="GO:0071013">
    <property type="term" value="C:catalytic step 2 spliceosome"/>
    <property type="evidence" value="ECO:0007669"/>
    <property type="project" value="TreeGrafter"/>
</dbReference>
<comment type="subcellular location">
    <subcellularLocation>
        <location evidence="1">Nucleus</location>
    </subcellularLocation>
</comment>
<evidence type="ECO:0000256" key="4">
    <source>
        <dbReference type="SAM" id="MobiDB-lite"/>
    </source>
</evidence>
<dbReference type="InterPro" id="IPR013633">
    <property type="entry name" value="NRDE-2"/>
</dbReference>
<dbReference type="SMART" id="SM00386">
    <property type="entry name" value="HAT"/>
    <property type="match status" value="4"/>
</dbReference>
<comment type="similarity">
    <text evidence="2">Belongs to the NRDE2 family.</text>
</comment>
<evidence type="ECO:0000256" key="1">
    <source>
        <dbReference type="ARBA" id="ARBA00004123"/>
    </source>
</evidence>
<dbReference type="Proteomes" id="UP000594262">
    <property type="component" value="Unplaced"/>
</dbReference>
<reference evidence="5" key="1">
    <citation type="submission" date="2021-01" db="UniProtKB">
        <authorList>
            <consortium name="EnsemblMetazoa"/>
        </authorList>
    </citation>
    <scope>IDENTIFICATION</scope>
</reference>
<feature type="region of interest" description="Disordered" evidence="4">
    <location>
        <begin position="17"/>
        <end position="73"/>
    </location>
</feature>
<protein>
    <submittedName>
        <fullName evidence="5">Uncharacterized protein</fullName>
    </submittedName>
</protein>
<keyword evidence="3" id="KW-0539">Nucleus</keyword>
<dbReference type="GO" id="GO:0031048">
    <property type="term" value="P:regulatory ncRNA-mediated heterochromatin formation"/>
    <property type="evidence" value="ECO:0007669"/>
    <property type="project" value="TreeGrafter"/>
</dbReference>
<dbReference type="EnsemblMetazoa" id="CLYHEMT016377.1">
    <property type="protein sequence ID" value="CLYHEMP016377.1"/>
    <property type="gene ID" value="CLYHEMG016377"/>
</dbReference>
<feature type="compositionally biased region" description="Acidic residues" evidence="4">
    <location>
        <begin position="175"/>
        <end position="185"/>
    </location>
</feature>
<keyword evidence="6" id="KW-1185">Reference proteome</keyword>
<dbReference type="Pfam" id="PF08424">
    <property type="entry name" value="NRDE-2"/>
    <property type="match status" value="1"/>
</dbReference>
<evidence type="ECO:0000313" key="5">
    <source>
        <dbReference type="EnsemblMetazoa" id="CLYHEMP016377.1"/>
    </source>
</evidence>
<feature type="compositionally biased region" description="Basic residues" evidence="4">
    <location>
        <begin position="189"/>
        <end position="204"/>
    </location>
</feature>
<dbReference type="OrthoDB" id="297219at2759"/>
<evidence type="ECO:0000256" key="2">
    <source>
        <dbReference type="ARBA" id="ARBA00009265"/>
    </source>
</evidence>
<dbReference type="InterPro" id="IPR011990">
    <property type="entry name" value="TPR-like_helical_dom_sf"/>
</dbReference>
<dbReference type="GO" id="GO:0006396">
    <property type="term" value="P:RNA processing"/>
    <property type="evidence" value="ECO:0007669"/>
    <property type="project" value="InterPro"/>
</dbReference>
<feature type="compositionally biased region" description="Basic and acidic residues" evidence="4">
    <location>
        <begin position="205"/>
        <end position="215"/>
    </location>
</feature>
<dbReference type="PANTHER" id="PTHR13471">
    <property type="entry name" value="TETRATRICOPEPTIDE-LIKE HELICAL"/>
    <property type="match status" value="1"/>
</dbReference>
<accession>A0A7M5X176</accession>
<dbReference type="SUPFAM" id="SSF48452">
    <property type="entry name" value="TPR-like"/>
    <property type="match status" value="1"/>
</dbReference>
<feature type="region of interest" description="Disordered" evidence="4">
    <location>
        <begin position="110"/>
        <end position="218"/>
    </location>
</feature>
<feature type="compositionally biased region" description="Basic residues" evidence="4">
    <location>
        <begin position="146"/>
        <end position="165"/>
    </location>
</feature>
<dbReference type="Gene3D" id="1.25.40.10">
    <property type="entry name" value="Tetratricopeptide repeat domain"/>
    <property type="match status" value="2"/>
</dbReference>
<proteinExistence type="inferred from homology"/>
<organism evidence="5 6">
    <name type="scientific">Clytia hemisphaerica</name>
    <dbReference type="NCBI Taxonomy" id="252671"/>
    <lineage>
        <taxon>Eukaryota</taxon>
        <taxon>Metazoa</taxon>
        <taxon>Cnidaria</taxon>
        <taxon>Hydrozoa</taxon>
        <taxon>Hydroidolina</taxon>
        <taxon>Leptothecata</taxon>
        <taxon>Obeliida</taxon>
        <taxon>Clytiidae</taxon>
        <taxon>Clytia</taxon>
    </lineage>
</organism>
<feature type="compositionally biased region" description="Polar residues" evidence="4">
    <location>
        <begin position="55"/>
        <end position="67"/>
    </location>
</feature>
<dbReference type="InterPro" id="IPR003107">
    <property type="entry name" value="HAT"/>
</dbReference>